<proteinExistence type="predicted"/>
<dbReference type="AlphaFoldDB" id="H0FSX2"/>
<accession>H0FSX2</accession>
<dbReference type="Gene3D" id="1.25.40.20">
    <property type="entry name" value="Ankyrin repeat-containing domain"/>
    <property type="match status" value="2"/>
</dbReference>
<dbReference type="SMART" id="SM00248">
    <property type="entry name" value="ANK"/>
    <property type="match status" value="3"/>
</dbReference>
<dbReference type="EMBL" id="AGVV01000001">
    <property type="protein sequence ID" value="EHK80072.1"/>
    <property type="molecule type" value="Genomic_DNA"/>
</dbReference>
<name>H0FSX2_RHIML</name>
<protein>
    <submittedName>
        <fullName evidence="1">MORN repeat-containing protein</fullName>
    </submittedName>
</protein>
<dbReference type="InterPro" id="IPR002110">
    <property type="entry name" value="Ankyrin_rpt"/>
</dbReference>
<dbReference type="SUPFAM" id="SSF48403">
    <property type="entry name" value="Ankyrin repeat"/>
    <property type="match status" value="1"/>
</dbReference>
<dbReference type="PATRIC" id="fig|1107881.3.peg.242"/>
<reference evidence="1 2" key="1">
    <citation type="journal article" date="2012" name="J. Bacteriol.">
        <title>Draft Genome Sequence of Sinorhizobium meliloti CCNWSX0020, a Nitrogen-Fixing Symbiont with Copper Tolerance Capability Isolated from Lead-Zinc Mine Tailings.</title>
        <authorList>
            <person name="Li Z."/>
            <person name="Ma Z."/>
            <person name="Hao X."/>
            <person name="Wei G."/>
        </authorList>
    </citation>
    <scope>NUCLEOTIDE SEQUENCE [LARGE SCALE GENOMIC DNA]</scope>
    <source>
        <strain evidence="1 2">CCNWSX0020</strain>
    </source>
</reference>
<dbReference type="Proteomes" id="UP000004038">
    <property type="component" value="Unassembled WGS sequence"/>
</dbReference>
<evidence type="ECO:0000313" key="2">
    <source>
        <dbReference type="Proteomes" id="UP000004038"/>
    </source>
</evidence>
<organism evidence="1 2">
    <name type="scientific">Sinorhizobium meliloti CCNWSX0020</name>
    <dbReference type="NCBI Taxonomy" id="1107881"/>
    <lineage>
        <taxon>Bacteria</taxon>
        <taxon>Pseudomonadati</taxon>
        <taxon>Pseudomonadota</taxon>
        <taxon>Alphaproteobacteria</taxon>
        <taxon>Hyphomicrobiales</taxon>
        <taxon>Rhizobiaceae</taxon>
        <taxon>Sinorhizobium/Ensifer group</taxon>
        <taxon>Sinorhizobium</taxon>
    </lineage>
</organism>
<sequence>MQVGEDIGLCQGAGTKSRLRIASVSLALFGALAPAQIHPIQAQVIEPYVAVEETDVAFVERLLGSLSMPNNVELRKSDAPKLSARAFIDQGIRVIEYSPTFMARVRNPINDWAALGLFAHELGHHIAGHTLSNTTTPAVELAADEWAGFVLGFIGANQLEAENAVENYAPILPTLTHPGRERRRTAVIQGWQNANRQIPVTASAIRCRELLDVMGIHWSWFSEVGSKCYDSKTFLGWANIPNPQVIDYFLELGMDPNVRGEDGRTALHQVVSAWKCEGMEEAVHSLLGASPKADPTLLDDSGMSAIGLAAIGSISAPSPRPTCDAGGWQDPSLRYRLARIMLETAKIRGLDLGYYRYFEVAKSGTPLEFYYFILNGSDGGRVDDEGNTALHHAVIGCNLGVMRLLFDASGQLGETYMYPGAQNLRNKRGERALELAAERRATCPDVHDFLEQLIWD</sequence>
<gene>
    <name evidence="1" type="ORF">SM0020_01185</name>
</gene>
<evidence type="ECO:0000313" key="1">
    <source>
        <dbReference type="EMBL" id="EHK80072.1"/>
    </source>
</evidence>
<dbReference type="InterPro" id="IPR036770">
    <property type="entry name" value="Ankyrin_rpt-contain_sf"/>
</dbReference>